<dbReference type="Gene3D" id="1.10.510.10">
    <property type="entry name" value="Transferase(Phosphotransferase) domain 1"/>
    <property type="match status" value="1"/>
</dbReference>
<feature type="region of interest" description="Disordered" evidence="1">
    <location>
        <begin position="1638"/>
        <end position="1676"/>
    </location>
</feature>
<sequence length="1984" mass="215925">MENFVLYDEIGKANEQTIYKARRKGTIRYLAISCAERQRRPLISNHVRFVHVLKHKNVLQFLEWYETSNHLWLVMELCTGGSLEQVIKEDGSLPEAVVGKFGADITRGLQYVHSRGVLFNDMKPSRFLLDGNGTVKLFDFSLAHLENESLDEVLMRFNDEDELGQNGNVCELHPTSAYTAPEVLKDGTMTMASDYWGLGCLLYLMFTGQALFSGDTPEQLSENILYDDFLPLRIPGKKPSFRFLSLLEGLLNRFPARRLSPSRLEAHEFWQDNLKGETPVTGSDVETAETQSNVPMQRKYSISIVRENEVGMNGVADSLDGLRPSTTGSEDEKKSEIKIRRHTVADRPSNPSQPLVINVPPSGVRGEGANFTLHATSNMGTASPVSTVEETVNNMSRVTLRRNDQDGEQWQPNYRMVQSEYNCLSSGNDQEKDHADVNKRERSNSGFGDVDSSFLHNINDAKFAPHPVSPETRANLALTYLWGDDSPNLPYEPKLLVILWNYLHGGITDLENISLRTRKMSVGAVGSFPIGWRPRQLMDYGRWARSPPPTRVDGINNPLNEAKLRLASAGQIEQAVTEAFGLFCKNATESAKGRSTIRSSRATLLSYLLWLMSSVSPSVGVRTSCTVVRKDSTKNVELSHLPDFFVEVTKQLKASASLHIDVRTGLCRLCALLAHRIAHLVYRSPHDTGSLDFPADLLKPVIPSLSTCLTSLIEILREPISRTGFSIRYTALFALGEVVTCLICLMAKAAREAESARGPKGDSTAVDIQASHWQTVVHYLLRCLSSSSAASTLSIVSPGLEEKSLSNGPVDASNGGEAAEMLQVGVNTAKLTEAHVRLSAARSMDAIVTAILGCQLHDLSVQESVMAPVTACLNAIISPEVVSRLWSDGLTESGSGVRRGFNSVQRNQLHQEISLSCASALAGIIRINPALFTSGLIDRIGSAAFTSLLESPPGGPACQQTSLVVRLLSMAASGLLIPLAQKTTTPGTGKMKRASVTSTGIGIGVPRQPFPSAGGAGTPAACRRLLTDQRFILAVFRHLESPHAMLRAKAYLICAAILTTSPRESIPVAFDSHLLSYLERDLKATSGLQSKYVDMQSTSTMFGSSGRVTGTPSMIYLAACTLYFLELLVNYLIPLICQQILIALGCLTWPPCSGRPGTNRFQTPNTGRKTGRSNSTVGPNRGSNLIPASSTSALNVVSSAANINAARAWLPSFCCLSGVISMCGTVRDRLFTKQGTGGDESDSSEFCLLAFLGRLLDFWASVDQTGTANGIASIHQPSSVENQLLNTALTITEDLSQQPELVEAKRRDFICLILPGLARLAVVPGALPETRAICVKIVMRLSEHLLGESTVGASTQSLDEIGRDGLSERQGRTSVSPESGNRPLSADIEQVLRCVEIQEGRKRTQSTSDLLDTKQISDYMSSSQYGELYPKRTEKRMGHSTLGSAVQPPTPDALKAVVDVVNKLIIPYADRLIKCSEVTAPTAFIRLLNLLMSNPILTSASKNNQFNLPTTQLPTTAQGDCPANHPPISPTIEAACNAVRSLVANLSTHGLDVAIVRLLASVLLWHSNGESPRLNKTAGSVASVLSLSLFNMVPLLLRWPEQSRPSHLIIDLRLLELISIACLELGELLLPNCFSTEPSAPNSNDKSPPKQKLNAKRLDSRNGSRSKDSEKSPTSYEEIIPMEEPNMASKHLTVPLLAALEAMNALLNHVADVVRIALAHRSASSPEAEKSAMDAEEILIAARPPPTLAGFLARLIGLWRPRIPGQSAFSNARSNLVNNVSTSERIAEDEVCFQLCDAAITGLTNFASLYGGEYSRSALEPAAAASLSLGLLRLAEEDQKAQQQLQDHGTSSFSPNSTKARHSGPQEDGVPNKQGAVQCRRRLRLLLRIIRRLVFSDHVCRTRLGIEATERGVINLYTTLNLLSKKVQRNADASTLKLLREIIDFVSPASRFNRDPSRPDHSRTRGTSRESSTSANRIGSTAAA</sequence>
<feature type="region of interest" description="Disordered" evidence="1">
    <location>
        <begin position="424"/>
        <end position="449"/>
    </location>
</feature>
<feature type="region of interest" description="Disordered" evidence="1">
    <location>
        <begin position="1840"/>
        <end position="1874"/>
    </location>
</feature>
<name>A0AAV2TS69_CALDB</name>
<dbReference type="InterPro" id="IPR045906">
    <property type="entry name" value="ULK4"/>
</dbReference>
<feature type="compositionally biased region" description="Basic and acidic residues" evidence="1">
    <location>
        <begin position="1656"/>
        <end position="1671"/>
    </location>
</feature>
<dbReference type="InterPro" id="IPR056981">
    <property type="entry name" value="HEAT_ULK4_RUNKEL"/>
</dbReference>
<feature type="region of interest" description="Disordered" evidence="1">
    <location>
        <begin position="1950"/>
        <end position="1984"/>
    </location>
</feature>
<organism evidence="3 4">
    <name type="scientific">Calicophoron daubneyi</name>
    <name type="common">Rumen fluke</name>
    <name type="synonym">Paramphistomum daubneyi</name>
    <dbReference type="NCBI Taxonomy" id="300641"/>
    <lineage>
        <taxon>Eukaryota</taxon>
        <taxon>Metazoa</taxon>
        <taxon>Spiralia</taxon>
        <taxon>Lophotrochozoa</taxon>
        <taxon>Platyhelminthes</taxon>
        <taxon>Trematoda</taxon>
        <taxon>Digenea</taxon>
        <taxon>Plagiorchiida</taxon>
        <taxon>Pronocephalata</taxon>
        <taxon>Paramphistomoidea</taxon>
        <taxon>Paramphistomidae</taxon>
        <taxon>Calicophoron</taxon>
    </lineage>
</organism>
<dbReference type="SUPFAM" id="SSF48371">
    <property type="entry name" value="ARM repeat"/>
    <property type="match status" value="1"/>
</dbReference>
<dbReference type="GO" id="GO:0004672">
    <property type="term" value="F:protein kinase activity"/>
    <property type="evidence" value="ECO:0007669"/>
    <property type="project" value="InterPro"/>
</dbReference>
<dbReference type="EMBL" id="CAXLJL010000489">
    <property type="protein sequence ID" value="CAL5138247.1"/>
    <property type="molecule type" value="Genomic_DNA"/>
</dbReference>
<dbReference type="PANTHER" id="PTHR46240">
    <property type="entry name" value="SER/THR PROTEIN KINASE ULK4"/>
    <property type="match status" value="1"/>
</dbReference>
<dbReference type="InterPro" id="IPR011009">
    <property type="entry name" value="Kinase-like_dom_sf"/>
</dbReference>
<feature type="region of interest" description="Disordered" evidence="1">
    <location>
        <begin position="1158"/>
        <end position="1182"/>
    </location>
</feature>
<evidence type="ECO:0000259" key="2">
    <source>
        <dbReference type="PROSITE" id="PS50011"/>
    </source>
</evidence>
<feature type="region of interest" description="Disordered" evidence="1">
    <location>
        <begin position="315"/>
        <end position="362"/>
    </location>
</feature>
<accession>A0AAV2TS69</accession>
<feature type="compositionally biased region" description="Basic and acidic residues" evidence="1">
    <location>
        <begin position="429"/>
        <end position="443"/>
    </location>
</feature>
<feature type="region of interest" description="Disordered" evidence="1">
    <location>
        <begin position="1356"/>
        <end position="1382"/>
    </location>
</feature>
<feature type="compositionally biased region" description="Basic and acidic residues" evidence="1">
    <location>
        <begin position="1952"/>
        <end position="1963"/>
    </location>
</feature>
<dbReference type="PANTHER" id="PTHR46240:SF1">
    <property type="entry name" value="SERINE_THREONINE-PROTEIN KINASE ULK4"/>
    <property type="match status" value="1"/>
</dbReference>
<dbReference type="Pfam" id="PF23606">
    <property type="entry name" value="HEAT_ULK4"/>
    <property type="match status" value="1"/>
</dbReference>
<reference evidence="3" key="1">
    <citation type="submission" date="2024-06" db="EMBL/GenBank/DDBJ databases">
        <authorList>
            <person name="Liu X."/>
            <person name="Lenzi L."/>
            <person name="Haldenby T S."/>
            <person name="Uol C."/>
        </authorList>
    </citation>
    <scope>NUCLEOTIDE SEQUENCE</scope>
</reference>
<proteinExistence type="predicted"/>
<comment type="caution">
    <text evidence="3">The sequence shown here is derived from an EMBL/GenBank/DDBJ whole genome shotgun (WGS) entry which is preliminary data.</text>
</comment>
<dbReference type="PROSITE" id="PS50011">
    <property type="entry name" value="PROTEIN_KINASE_DOM"/>
    <property type="match status" value="1"/>
</dbReference>
<feature type="domain" description="Protein kinase" evidence="2">
    <location>
        <begin position="4"/>
        <end position="270"/>
    </location>
</feature>
<evidence type="ECO:0000256" key="1">
    <source>
        <dbReference type="SAM" id="MobiDB-lite"/>
    </source>
</evidence>
<feature type="compositionally biased region" description="Polar residues" evidence="1">
    <location>
        <begin position="1975"/>
        <end position="1984"/>
    </location>
</feature>
<dbReference type="SUPFAM" id="SSF56112">
    <property type="entry name" value="Protein kinase-like (PK-like)"/>
    <property type="match status" value="1"/>
</dbReference>
<feature type="compositionally biased region" description="Polar residues" evidence="1">
    <location>
        <begin position="1159"/>
        <end position="1182"/>
    </location>
</feature>
<gene>
    <name evidence="3" type="ORF">CDAUBV1_LOCUS12850</name>
</gene>
<dbReference type="Proteomes" id="UP001497525">
    <property type="component" value="Unassembled WGS sequence"/>
</dbReference>
<feature type="compositionally biased region" description="Polar residues" evidence="1">
    <location>
        <begin position="1841"/>
        <end position="1858"/>
    </location>
</feature>
<dbReference type="Pfam" id="PF00069">
    <property type="entry name" value="Pkinase"/>
    <property type="match status" value="1"/>
</dbReference>
<dbReference type="GO" id="GO:0005524">
    <property type="term" value="F:ATP binding"/>
    <property type="evidence" value="ECO:0007669"/>
    <property type="project" value="InterPro"/>
</dbReference>
<evidence type="ECO:0000313" key="4">
    <source>
        <dbReference type="Proteomes" id="UP001497525"/>
    </source>
</evidence>
<evidence type="ECO:0000313" key="3">
    <source>
        <dbReference type="EMBL" id="CAL5138247.1"/>
    </source>
</evidence>
<dbReference type="InterPro" id="IPR000719">
    <property type="entry name" value="Prot_kinase_dom"/>
</dbReference>
<dbReference type="InterPro" id="IPR016024">
    <property type="entry name" value="ARM-type_fold"/>
</dbReference>
<feature type="compositionally biased region" description="Basic and acidic residues" evidence="1">
    <location>
        <begin position="1360"/>
        <end position="1371"/>
    </location>
</feature>
<protein>
    <recommendedName>
        <fullName evidence="2">Protein kinase domain-containing protein</fullName>
    </recommendedName>
</protein>